<reference evidence="10" key="1">
    <citation type="submission" date="2022-11" db="UniProtKB">
        <authorList>
            <consortium name="WormBaseParasite"/>
        </authorList>
    </citation>
    <scope>IDENTIFICATION</scope>
</reference>
<proteinExistence type="inferred from homology"/>
<name>A0A914CMU6_9BILA</name>
<comment type="subcellular location">
    <subcellularLocation>
        <location evidence="1 7">Cytoplasm</location>
    </subcellularLocation>
</comment>
<dbReference type="InterPro" id="IPR050438">
    <property type="entry name" value="LMW_PTPase"/>
</dbReference>
<comment type="catalytic activity">
    <reaction evidence="7">
        <text>O-phospho-L-tyrosyl-[protein] + H2O = L-tyrosyl-[protein] + phosphate</text>
        <dbReference type="Rhea" id="RHEA:10684"/>
        <dbReference type="Rhea" id="RHEA-COMP:10136"/>
        <dbReference type="Rhea" id="RHEA-COMP:20101"/>
        <dbReference type="ChEBI" id="CHEBI:15377"/>
        <dbReference type="ChEBI" id="CHEBI:43474"/>
        <dbReference type="ChEBI" id="CHEBI:46858"/>
        <dbReference type="ChEBI" id="CHEBI:61978"/>
        <dbReference type="EC" id="3.1.3.48"/>
    </reaction>
</comment>
<dbReference type="PRINTS" id="PR00719">
    <property type="entry name" value="LMWPTPASE"/>
</dbReference>
<dbReference type="CDD" id="cd16343">
    <property type="entry name" value="LMWPTP"/>
    <property type="match status" value="1"/>
</dbReference>
<feature type="active site" evidence="6">
    <location>
        <position position="16"/>
    </location>
</feature>
<feature type="active site" description="Proton donor" evidence="6">
    <location>
        <position position="129"/>
    </location>
</feature>
<evidence type="ECO:0000256" key="2">
    <source>
        <dbReference type="ARBA" id="ARBA00011063"/>
    </source>
</evidence>
<comment type="catalytic activity">
    <reaction evidence="7">
        <text>a phosphate monoester + H2O = an alcohol + phosphate</text>
        <dbReference type="Rhea" id="RHEA:15017"/>
        <dbReference type="ChEBI" id="CHEBI:15377"/>
        <dbReference type="ChEBI" id="CHEBI:30879"/>
        <dbReference type="ChEBI" id="CHEBI:43474"/>
        <dbReference type="ChEBI" id="CHEBI:67140"/>
        <dbReference type="EC" id="3.1.3.2"/>
    </reaction>
</comment>
<dbReference type="SUPFAM" id="SSF52788">
    <property type="entry name" value="Phosphotyrosine protein phosphatases I"/>
    <property type="match status" value="1"/>
</dbReference>
<dbReference type="SMART" id="SM00226">
    <property type="entry name" value="LMWPc"/>
    <property type="match status" value="1"/>
</dbReference>
<dbReference type="WBParaSite" id="ACRNAN_scaffold12511.g20067.t1">
    <property type="protein sequence ID" value="ACRNAN_scaffold12511.g20067.t1"/>
    <property type="gene ID" value="ACRNAN_scaffold12511.g20067"/>
</dbReference>
<dbReference type="InterPro" id="IPR002115">
    <property type="entry name" value="Tyr_Pase_low_mol_wt_mml"/>
</dbReference>
<evidence type="ECO:0000256" key="5">
    <source>
        <dbReference type="ARBA" id="ARBA00022912"/>
    </source>
</evidence>
<organism evidence="9 10">
    <name type="scientific">Acrobeloides nanus</name>
    <dbReference type="NCBI Taxonomy" id="290746"/>
    <lineage>
        <taxon>Eukaryota</taxon>
        <taxon>Metazoa</taxon>
        <taxon>Ecdysozoa</taxon>
        <taxon>Nematoda</taxon>
        <taxon>Chromadorea</taxon>
        <taxon>Rhabditida</taxon>
        <taxon>Tylenchina</taxon>
        <taxon>Cephalobomorpha</taxon>
        <taxon>Cephaloboidea</taxon>
        <taxon>Cephalobidae</taxon>
        <taxon>Acrobeloides</taxon>
    </lineage>
</organism>
<dbReference type="PANTHER" id="PTHR11717:SF7">
    <property type="entry name" value="LOW MOLECULAR WEIGHT PHOSPHOTYROSINE PROTEIN PHOSPHATASE"/>
    <property type="match status" value="1"/>
</dbReference>
<evidence type="ECO:0000259" key="8">
    <source>
        <dbReference type="SMART" id="SM00226"/>
    </source>
</evidence>
<comment type="similarity">
    <text evidence="2 7">Belongs to the low molecular weight phosphotyrosine protein phosphatase family.</text>
</comment>
<evidence type="ECO:0000256" key="1">
    <source>
        <dbReference type="ARBA" id="ARBA00004496"/>
    </source>
</evidence>
<evidence type="ECO:0000256" key="7">
    <source>
        <dbReference type="RuleBase" id="RU368115"/>
    </source>
</evidence>
<dbReference type="InterPro" id="IPR017867">
    <property type="entry name" value="Tyr_phospatase_low_mol_wt"/>
</dbReference>
<dbReference type="PANTHER" id="PTHR11717">
    <property type="entry name" value="LOW MOLECULAR WEIGHT PROTEIN TYROSINE PHOSPHATASE"/>
    <property type="match status" value="1"/>
</dbReference>
<evidence type="ECO:0000256" key="3">
    <source>
        <dbReference type="ARBA" id="ARBA00022490"/>
    </source>
</evidence>
<dbReference type="Gene3D" id="3.40.50.2300">
    <property type="match status" value="1"/>
</dbReference>
<dbReference type="GO" id="GO:0003993">
    <property type="term" value="F:acid phosphatase activity"/>
    <property type="evidence" value="ECO:0007669"/>
    <property type="project" value="UniProtKB-UniRule"/>
</dbReference>
<evidence type="ECO:0000256" key="4">
    <source>
        <dbReference type="ARBA" id="ARBA00022801"/>
    </source>
</evidence>
<keyword evidence="3 7" id="KW-0963">Cytoplasm</keyword>
<dbReference type="InterPro" id="IPR023485">
    <property type="entry name" value="Ptyr_pPase"/>
</dbReference>
<dbReference type="Pfam" id="PF01451">
    <property type="entry name" value="LMWPc"/>
    <property type="match status" value="1"/>
</dbReference>
<sequence length="159" mass="18391">MDKKSVLFVCLGNTCRSPMAEAIFIYLLKQRSITDKWIVDSAGIANYHVGKGPNRRAADTLRNHGINDFQHRARQITEDDFVNFDYIFCMDYYNITTLEKLAQRLKVPKKAQIDLLGNYDPDGEQEIEDPYCAISMNEFEQVYQQCLRSCMGFLDSLNK</sequence>
<evidence type="ECO:0000313" key="9">
    <source>
        <dbReference type="Proteomes" id="UP000887540"/>
    </source>
</evidence>
<keyword evidence="9" id="KW-1185">Reference proteome</keyword>
<dbReference type="AlphaFoldDB" id="A0A914CMU6"/>
<accession>A0A914CMU6</accession>
<evidence type="ECO:0000313" key="10">
    <source>
        <dbReference type="WBParaSite" id="ACRNAN_scaffold12511.g20067.t1"/>
    </source>
</evidence>
<dbReference type="Proteomes" id="UP000887540">
    <property type="component" value="Unplaced"/>
</dbReference>
<keyword evidence="4 7" id="KW-0378">Hydrolase</keyword>
<feature type="active site" description="Nucleophile" evidence="6">
    <location>
        <position position="10"/>
    </location>
</feature>
<protein>
    <recommendedName>
        <fullName evidence="7">Low molecular weight phosphotyrosine protein phosphatase</fullName>
        <shortName evidence="7">LMW-PTP</shortName>
        <shortName evidence="7">LMW-PTPase</shortName>
        <ecNumber evidence="7">3.1.3.2</ecNumber>
        <ecNumber evidence="7">3.1.3.48</ecNumber>
    </recommendedName>
    <alternativeName>
        <fullName evidence="7">Low molecular weight cytosolic acid phosphatase</fullName>
    </alternativeName>
</protein>
<evidence type="ECO:0000256" key="6">
    <source>
        <dbReference type="PIRSR" id="PIRSR617867-1"/>
    </source>
</evidence>
<dbReference type="EC" id="3.1.3.48" evidence="7"/>
<dbReference type="InterPro" id="IPR036196">
    <property type="entry name" value="Ptyr_pPase_sf"/>
</dbReference>
<keyword evidence="5 7" id="KW-0904">Protein phosphatase</keyword>
<dbReference type="FunFam" id="3.40.50.2300:FF:000105">
    <property type="entry name" value="Low molecular weight phosphotyrosine protein"/>
    <property type="match status" value="1"/>
</dbReference>
<dbReference type="PRINTS" id="PR00720">
    <property type="entry name" value="MAMMALPTPASE"/>
</dbReference>
<feature type="domain" description="Phosphotyrosine protein phosphatase I" evidence="8">
    <location>
        <begin position="4"/>
        <end position="156"/>
    </location>
</feature>
<dbReference type="GO" id="GO:0004726">
    <property type="term" value="F:non-membrane spanning protein tyrosine phosphatase activity"/>
    <property type="evidence" value="ECO:0007669"/>
    <property type="project" value="InterPro"/>
</dbReference>
<dbReference type="GO" id="GO:0005737">
    <property type="term" value="C:cytoplasm"/>
    <property type="evidence" value="ECO:0007669"/>
    <property type="project" value="UniProtKB-SubCell"/>
</dbReference>
<comment type="function">
    <text evidence="7">Acts on tyrosine phosphorylated proteins, low-MW aryl phosphates and natural and synthetic acyl phosphates.</text>
</comment>
<dbReference type="EC" id="3.1.3.2" evidence="7"/>